<keyword evidence="2" id="KW-1185">Reference proteome</keyword>
<dbReference type="EMBL" id="ML213628">
    <property type="protein sequence ID" value="TFK34720.1"/>
    <property type="molecule type" value="Genomic_DNA"/>
</dbReference>
<dbReference type="AlphaFoldDB" id="A0A5C3LP97"/>
<proteinExistence type="predicted"/>
<protein>
    <submittedName>
        <fullName evidence="1">Uncharacterized protein</fullName>
    </submittedName>
</protein>
<name>A0A5C3LP97_9AGAR</name>
<reference evidence="1 2" key="1">
    <citation type="journal article" date="2019" name="Nat. Ecol. Evol.">
        <title>Megaphylogeny resolves global patterns of mushroom evolution.</title>
        <authorList>
            <person name="Varga T."/>
            <person name="Krizsan K."/>
            <person name="Foldi C."/>
            <person name="Dima B."/>
            <person name="Sanchez-Garcia M."/>
            <person name="Sanchez-Ramirez S."/>
            <person name="Szollosi G.J."/>
            <person name="Szarkandi J.G."/>
            <person name="Papp V."/>
            <person name="Albert L."/>
            <person name="Andreopoulos W."/>
            <person name="Angelini C."/>
            <person name="Antonin V."/>
            <person name="Barry K.W."/>
            <person name="Bougher N.L."/>
            <person name="Buchanan P."/>
            <person name="Buyck B."/>
            <person name="Bense V."/>
            <person name="Catcheside P."/>
            <person name="Chovatia M."/>
            <person name="Cooper J."/>
            <person name="Damon W."/>
            <person name="Desjardin D."/>
            <person name="Finy P."/>
            <person name="Geml J."/>
            <person name="Haridas S."/>
            <person name="Hughes K."/>
            <person name="Justo A."/>
            <person name="Karasinski D."/>
            <person name="Kautmanova I."/>
            <person name="Kiss B."/>
            <person name="Kocsube S."/>
            <person name="Kotiranta H."/>
            <person name="LaButti K.M."/>
            <person name="Lechner B.E."/>
            <person name="Liimatainen K."/>
            <person name="Lipzen A."/>
            <person name="Lukacs Z."/>
            <person name="Mihaltcheva S."/>
            <person name="Morgado L.N."/>
            <person name="Niskanen T."/>
            <person name="Noordeloos M.E."/>
            <person name="Ohm R.A."/>
            <person name="Ortiz-Santana B."/>
            <person name="Ovrebo C."/>
            <person name="Racz N."/>
            <person name="Riley R."/>
            <person name="Savchenko A."/>
            <person name="Shiryaev A."/>
            <person name="Soop K."/>
            <person name="Spirin V."/>
            <person name="Szebenyi C."/>
            <person name="Tomsovsky M."/>
            <person name="Tulloss R.E."/>
            <person name="Uehling J."/>
            <person name="Grigoriev I.V."/>
            <person name="Vagvolgyi C."/>
            <person name="Papp T."/>
            <person name="Martin F.M."/>
            <person name="Miettinen O."/>
            <person name="Hibbett D.S."/>
            <person name="Nagy L.G."/>
        </authorList>
    </citation>
    <scope>NUCLEOTIDE SEQUENCE [LARGE SCALE GENOMIC DNA]</scope>
    <source>
        <strain evidence="1 2">CBS 166.37</strain>
    </source>
</reference>
<accession>A0A5C3LP97</accession>
<organism evidence="1 2">
    <name type="scientific">Crucibulum laeve</name>
    <dbReference type="NCBI Taxonomy" id="68775"/>
    <lineage>
        <taxon>Eukaryota</taxon>
        <taxon>Fungi</taxon>
        <taxon>Dikarya</taxon>
        <taxon>Basidiomycota</taxon>
        <taxon>Agaricomycotina</taxon>
        <taxon>Agaricomycetes</taxon>
        <taxon>Agaricomycetidae</taxon>
        <taxon>Agaricales</taxon>
        <taxon>Agaricineae</taxon>
        <taxon>Nidulariaceae</taxon>
        <taxon>Crucibulum</taxon>
    </lineage>
</organism>
<evidence type="ECO:0000313" key="2">
    <source>
        <dbReference type="Proteomes" id="UP000308652"/>
    </source>
</evidence>
<evidence type="ECO:0000313" key="1">
    <source>
        <dbReference type="EMBL" id="TFK34720.1"/>
    </source>
</evidence>
<dbReference type="Proteomes" id="UP000308652">
    <property type="component" value="Unassembled WGS sequence"/>
</dbReference>
<gene>
    <name evidence="1" type="ORF">BDQ12DRAFT_689068</name>
</gene>
<sequence>MGKQAQVSTYISLSELHKVLIQYGLSLRKRTRRRERRGEQHYRTKHSLNYDLGIAEERMKGFYHTLES</sequence>